<evidence type="ECO:0000313" key="2">
    <source>
        <dbReference type="Proteomes" id="UP000712600"/>
    </source>
</evidence>
<organism evidence="1 2">
    <name type="scientific">Brassica cretica</name>
    <name type="common">Mustard</name>
    <dbReference type="NCBI Taxonomy" id="69181"/>
    <lineage>
        <taxon>Eukaryota</taxon>
        <taxon>Viridiplantae</taxon>
        <taxon>Streptophyta</taxon>
        <taxon>Embryophyta</taxon>
        <taxon>Tracheophyta</taxon>
        <taxon>Spermatophyta</taxon>
        <taxon>Magnoliopsida</taxon>
        <taxon>eudicotyledons</taxon>
        <taxon>Gunneridae</taxon>
        <taxon>Pentapetalae</taxon>
        <taxon>rosids</taxon>
        <taxon>malvids</taxon>
        <taxon>Brassicales</taxon>
        <taxon>Brassicaceae</taxon>
        <taxon>Brassiceae</taxon>
        <taxon>Brassica</taxon>
    </lineage>
</organism>
<gene>
    <name evidence="1" type="ORF">F2Q69_00022639</name>
</gene>
<comment type="caution">
    <text evidence="1">The sequence shown here is derived from an EMBL/GenBank/DDBJ whole genome shotgun (WGS) entry which is preliminary data.</text>
</comment>
<evidence type="ECO:0000313" key="1">
    <source>
        <dbReference type="EMBL" id="KAF3535064.1"/>
    </source>
</evidence>
<dbReference type="EMBL" id="QGKX02001290">
    <property type="protein sequence ID" value="KAF3535064.1"/>
    <property type="molecule type" value="Genomic_DNA"/>
</dbReference>
<sequence>MHGFMLHRRFGRVRSLRNDRAARSDRSWLEFGRYVVTDRVRARSLRSNRSWLELGRYVPTELGSNSVATKRPSLACTWSDLPYSSLSVAGLDNRYLPIFTEIWTSTSSYPFLTSTVSPPARYNRGSPMRFYRVFFKMSSKKKISKRGTSRGSSSEGAQDEILIPKVEFVPHSVDPAKRSTSDFL</sequence>
<dbReference type="AlphaFoldDB" id="A0A8S9Q9P7"/>
<reference evidence="1" key="1">
    <citation type="submission" date="2019-12" db="EMBL/GenBank/DDBJ databases">
        <title>Genome sequencing and annotation of Brassica cretica.</title>
        <authorList>
            <person name="Studholme D.J."/>
            <person name="Sarris P."/>
        </authorList>
    </citation>
    <scope>NUCLEOTIDE SEQUENCE</scope>
    <source>
        <strain evidence="1">PFS-109/04</strain>
        <tissue evidence="1">Leaf</tissue>
    </source>
</reference>
<name>A0A8S9Q9P7_BRACR</name>
<dbReference type="Proteomes" id="UP000712600">
    <property type="component" value="Unassembled WGS sequence"/>
</dbReference>
<protein>
    <submittedName>
        <fullName evidence="1">Uncharacterized protein</fullName>
    </submittedName>
</protein>
<accession>A0A8S9Q9P7</accession>
<proteinExistence type="predicted"/>